<organism evidence="10">
    <name type="scientific">marine metagenome</name>
    <dbReference type="NCBI Taxonomy" id="408172"/>
    <lineage>
        <taxon>unclassified sequences</taxon>
        <taxon>metagenomes</taxon>
        <taxon>ecological metagenomes</taxon>
    </lineage>
</organism>
<evidence type="ECO:0000256" key="3">
    <source>
        <dbReference type="ARBA" id="ARBA00018569"/>
    </source>
</evidence>
<dbReference type="PANTHER" id="PTHR43318:SF2">
    <property type="entry name" value="UDP-N-ACETYLGLUCOSAMINE 4,6-DEHYDRATASE (INVERTING)"/>
    <property type="match status" value="1"/>
</dbReference>
<evidence type="ECO:0000256" key="5">
    <source>
        <dbReference type="ARBA" id="ARBA00023235"/>
    </source>
</evidence>
<dbReference type="Pfam" id="PF08485">
    <property type="entry name" value="Polysacc_syn_2C"/>
    <property type="match status" value="1"/>
</dbReference>
<protein>
    <recommendedName>
        <fullName evidence="3">UDP-glucose 4-epimerase</fullName>
        <ecNumber evidence="2">5.1.3.2</ecNumber>
    </recommendedName>
    <alternativeName>
        <fullName evidence="7">Galactowaldenase</fullName>
    </alternativeName>
    <alternativeName>
        <fullName evidence="6">UDP-galactose 4-epimerase</fullName>
    </alternativeName>
</protein>
<proteinExistence type="predicted"/>
<evidence type="ECO:0000256" key="7">
    <source>
        <dbReference type="ARBA" id="ARBA00033067"/>
    </source>
</evidence>
<evidence type="ECO:0000256" key="2">
    <source>
        <dbReference type="ARBA" id="ARBA00013189"/>
    </source>
</evidence>
<dbReference type="InterPro" id="IPR013692">
    <property type="entry name" value="CapD_C"/>
</dbReference>
<dbReference type="InterPro" id="IPR051203">
    <property type="entry name" value="Polysaccharide_Synthase-Rel"/>
</dbReference>
<sequence>MSTKTIGTRHGEKLYESLISREEMARADDMERYYRIPADDRDLNYKKYFVQGEQHISEVDDYTSHNTERLDIQGIKEMLLKLDYIREELNA</sequence>
<keyword evidence="4" id="KW-0448">Lipopolysaccharide biosynthesis</keyword>
<dbReference type="InterPro" id="IPR003869">
    <property type="entry name" value="Polysac_CapD-like"/>
</dbReference>
<evidence type="ECO:0000256" key="4">
    <source>
        <dbReference type="ARBA" id="ARBA00022985"/>
    </source>
</evidence>
<comment type="catalytic activity">
    <reaction evidence="1">
        <text>UDP-alpha-D-glucose = UDP-alpha-D-galactose</text>
        <dbReference type="Rhea" id="RHEA:22168"/>
        <dbReference type="ChEBI" id="CHEBI:58885"/>
        <dbReference type="ChEBI" id="CHEBI:66914"/>
        <dbReference type="EC" id="5.1.3.2"/>
    </reaction>
</comment>
<feature type="domain" description="UDP-glucose 4-epimerase CapD C-terminal" evidence="9">
    <location>
        <begin position="39"/>
        <end position="86"/>
    </location>
</feature>
<name>A0A382TLS7_9ZZZZ</name>
<dbReference type="PANTHER" id="PTHR43318">
    <property type="entry name" value="UDP-N-ACETYLGLUCOSAMINE 4,6-DEHYDRATASE"/>
    <property type="match status" value="1"/>
</dbReference>
<dbReference type="GO" id="GO:0009103">
    <property type="term" value="P:lipopolysaccharide biosynthetic process"/>
    <property type="evidence" value="ECO:0007669"/>
    <property type="project" value="UniProtKB-KW"/>
</dbReference>
<accession>A0A382TLS7</accession>
<dbReference type="AlphaFoldDB" id="A0A382TLS7"/>
<evidence type="ECO:0000256" key="6">
    <source>
        <dbReference type="ARBA" id="ARBA00031367"/>
    </source>
</evidence>
<dbReference type="Gene3D" id="3.40.50.720">
    <property type="entry name" value="NAD(P)-binding Rossmann-like Domain"/>
    <property type="match status" value="1"/>
</dbReference>
<reference evidence="10" key="1">
    <citation type="submission" date="2018-05" db="EMBL/GenBank/DDBJ databases">
        <authorList>
            <person name="Lanie J.A."/>
            <person name="Ng W.-L."/>
            <person name="Kazmierczak K.M."/>
            <person name="Andrzejewski T.M."/>
            <person name="Davidsen T.M."/>
            <person name="Wayne K.J."/>
            <person name="Tettelin H."/>
            <person name="Glass J.I."/>
            <person name="Rusch D."/>
            <person name="Podicherti R."/>
            <person name="Tsui H.-C.T."/>
            <person name="Winkler M.E."/>
        </authorList>
    </citation>
    <scope>NUCLEOTIDE SEQUENCE</scope>
</reference>
<keyword evidence="5" id="KW-0413">Isomerase</keyword>
<dbReference type="GO" id="GO:0003978">
    <property type="term" value="F:UDP-glucose 4-epimerase activity"/>
    <property type="evidence" value="ECO:0007669"/>
    <property type="project" value="UniProtKB-EC"/>
</dbReference>
<dbReference type="EC" id="5.1.3.2" evidence="2"/>
<dbReference type="Pfam" id="PF02719">
    <property type="entry name" value="Polysacc_synt_2"/>
    <property type="match status" value="1"/>
</dbReference>
<evidence type="ECO:0000259" key="8">
    <source>
        <dbReference type="Pfam" id="PF02719"/>
    </source>
</evidence>
<evidence type="ECO:0000256" key="1">
    <source>
        <dbReference type="ARBA" id="ARBA00000083"/>
    </source>
</evidence>
<evidence type="ECO:0000313" key="10">
    <source>
        <dbReference type="EMBL" id="SVD22913.1"/>
    </source>
</evidence>
<gene>
    <name evidence="10" type="ORF">METZ01_LOCUS375767</name>
</gene>
<dbReference type="EMBL" id="UINC01137524">
    <property type="protein sequence ID" value="SVD22913.1"/>
    <property type="molecule type" value="Genomic_DNA"/>
</dbReference>
<evidence type="ECO:0000259" key="9">
    <source>
        <dbReference type="Pfam" id="PF08485"/>
    </source>
</evidence>
<feature type="domain" description="Polysaccharide biosynthesis protein CapD-like" evidence="8">
    <location>
        <begin position="2"/>
        <end position="36"/>
    </location>
</feature>